<proteinExistence type="predicted"/>
<reference evidence="1 2" key="1">
    <citation type="submission" date="2023-02" db="EMBL/GenBank/DDBJ databases">
        <title>LHISI_Scaffold_Assembly.</title>
        <authorList>
            <person name="Stuart O.P."/>
            <person name="Cleave R."/>
            <person name="Magrath M.J.L."/>
            <person name="Mikheyev A.S."/>
        </authorList>
    </citation>
    <scope>NUCLEOTIDE SEQUENCE [LARGE SCALE GENOMIC DNA]</scope>
    <source>
        <strain evidence="1">Daus_M_001</strain>
        <tissue evidence="1">Leg muscle</tissue>
    </source>
</reference>
<organism evidence="1 2">
    <name type="scientific">Dryococelus australis</name>
    <dbReference type="NCBI Taxonomy" id="614101"/>
    <lineage>
        <taxon>Eukaryota</taxon>
        <taxon>Metazoa</taxon>
        <taxon>Ecdysozoa</taxon>
        <taxon>Arthropoda</taxon>
        <taxon>Hexapoda</taxon>
        <taxon>Insecta</taxon>
        <taxon>Pterygota</taxon>
        <taxon>Neoptera</taxon>
        <taxon>Polyneoptera</taxon>
        <taxon>Phasmatodea</taxon>
        <taxon>Verophasmatodea</taxon>
        <taxon>Anareolatae</taxon>
        <taxon>Phasmatidae</taxon>
        <taxon>Eurycanthinae</taxon>
        <taxon>Dryococelus</taxon>
    </lineage>
</organism>
<comment type="caution">
    <text evidence="1">The sequence shown here is derived from an EMBL/GenBank/DDBJ whole genome shotgun (WGS) entry which is preliminary data.</text>
</comment>
<sequence>MGDHGASSSGGRESAAIIETEEAVANLYLMDRQMGCPETPVARRLRRGGMNEGSNSSICESLLSQRHVGCHSPGVYYLLKFAPARASRLTIRSIDPTLTITQTCCTVEPNIQSGVVLGHQANVCPNLGANTWCLIPGEV</sequence>
<name>A0ABQ9GNM6_9NEOP</name>
<protein>
    <submittedName>
        <fullName evidence="1">Uncharacterized protein</fullName>
    </submittedName>
</protein>
<gene>
    <name evidence="1" type="ORF">PR048_024444</name>
</gene>
<dbReference type="EMBL" id="JARBHB010000010">
    <property type="protein sequence ID" value="KAJ8873626.1"/>
    <property type="molecule type" value="Genomic_DNA"/>
</dbReference>
<dbReference type="Proteomes" id="UP001159363">
    <property type="component" value="Chromosome 9"/>
</dbReference>
<accession>A0ABQ9GNM6</accession>
<evidence type="ECO:0000313" key="1">
    <source>
        <dbReference type="EMBL" id="KAJ8873626.1"/>
    </source>
</evidence>
<keyword evidence="2" id="KW-1185">Reference proteome</keyword>
<evidence type="ECO:0000313" key="2">
    <source>
        <dbReference type="Proteomes" id="UP001159363"/>
    </source>
</evidence>